<accession>A0A1H1I2M9</accession>
<feature type="transmembrane region" description="Helical" evidence="7">
    <location>
        <begin position="182"/>
        <end position="205"/>
    </location>
</feature>
<feature type="transmembrane region" description="Helical" evidence="7">
    <location>
        <begin position="241"/>
        <end position="268"/>
    </location>
</feature>
<keyword evidence="3" id="KW-1003">Cell membrane</keyword>
<name>A0A1H1I2M9_9ACTN</name>
<feature type="transmembrane region" description="Helical" evidence="7">
    <location>
        <begin position="93"/>
        <end position="117"/>
    </location>
</feature>
<feature type="transmembrane region" description="Helical" evidence="7">
    <location>
        <begin position="34"/>
        <end position="53"/>
    </location>
</feature>
<reference evidence="10 11" key="1">
    <citation type="submission" date="2016-10" db="EMBL/GenBank/DDBJ databases">
        <authorList>
            <person name="de Groot N.N."/>
        </authorList>
    </citation>
    <scope>NUCLEOTIDE SEQUENCE [LARGE SCALE GENOMIC DNA]</scope>
    <source>
        <strain evidence="10 11">DSM 43794</strain>
    </source>
</reference>
<dbReference type="PANTHER" id="PTHR30193">
    <property type="entry name" value="ABC TRANSPORTER PERMEASE PROTEIN"/>
    <property type="match status" value="1"/>
</dbReference>
<evidence type="ECO:0000256" key="2">
    <source>
        <dbReference type="ARBA" id="ARBA00022448"/>
    </source>
</evidence>
<evidence type="ECO:0000313" key="11">
    <source>
        <dbReference type="Proteomes" id="UP000217103"/>
    </source>
</evidence>
<comment type="similarity">
    <text evidence="7">Belongs to the binding-protein-dependent transport system permease family.</text>
</comment>
<comment type="subcellular location">
    <subcellularLocation>
        <location evidence="1 7">Cell membrane</location>
        <topology evidence="1 7">Multi-pass membrane protein</topology>
    </subcellularLocation>
</comment>
<dbReference type="Gene3D" id="1.10.3720.10">
    <property type="entry name" value="MetI-like"/>
    <property type="match status" value="1"/>
</dbReference>
<feature type="domain" description="ABC transmembrane type-1" evidence="9">
    <location>
        <begin position="89"/>
        <end position="311"/>
    </location>
</feature>
<dbReference type="InterPro" id="IPR051393">
    <property type="entry name" value="ABC_transporter_permease"/>
</dbReference>
<evidence type="ECO:0000256" key="8">
    <source>
        <dbReference type="SAM" id="MobiDB-lite"/>
    </source>
</evidence>
<protein>
    <submittedName>
        <fullName evidence="10">Carbohydrate ABC transporter membrane protein 1, CUT1 family</fullName>
    </submittedName>
</protein>
<dbReference type="InterPro" id="IPR035906">
    <property type="entry name" value="MetI-like_sf"/>
</dbReference>
<dbReference type="InterPro" id="IPR000515">
    <property type="entry name" value="MetI-like"/>
</dbReference>
<feature type="compositionally biased region" description="Low complexity" evidence="8">
    <location>
        <begin position="8"/>
        <end position="20"/>
    </location>
</feature>
<feature type="transmembrane region" description="Helical" evidence="7">
    <location>
        <begin position="129"/>
        <end position="152"/>
    </location>
</feature>
<dbReference type="PANTHER" id="PTHR30193:SF37">
    <property type="entry name" value="INNER MEMBRANE ABC TRANSPORTER PERMEASE PROTEIN YCJO"/>
    <property type="match status" value="1"/>
</dbReference>
<evidence type="ECO:0000256" key="3">
    <source>
        <dbReference type="ARBA" id="ARBA00022475"/>
    </source>
</evidence>
<dbReference type="STRING" id="35622.SAMN04489764_5117"/>
<evidence type="ECO:0000256" key="5">
    <source>
        <dbReference type="ARBA" id="ARBA00022989"/>
    </source>
</evidence>
<evidence type="ECO:0000256" key="7">
    <source>
        <dbReference type="RuleBase" id="RU363032"/>
    </source>
</evidence>
<dbReference type="PROSITE" id="PS50928">
    <property type="entry name" value="ABC_TM1"/>
    <property type="match status" value="1"/>
</dbReference>
<evidence type="ECO:0000256" key="6">
    <source>
        <dbReference type="ARBA" id="ARBA00023136"/>
    </source>
</evidence>
<dbReference type="CDD" id="cd06261">
    <property type="entry name" value="TM_PBP2"/>
    <property type="match status" value="1"/>
</dbReference>
<gene>
    <name evidence="10" type="ORF">SAMN04489764_5117</name>
</gene>
<evidence type="ECO:0000313" key="10">
    <source>
        <dbReference type="EMBL" id="SDR31981.1"/>
    </source>
</evidence>
<dbReference type="Pfam" id="PF00528">
    <property type="entry name" value="BPD_transp_1"/>
    <property type="match status" value="1"/>
</dbReference>
<evidence type="ECO:0000256" key="4">
    <source>
        <dbReference type="ARBA" id="ARBA00022692"/>
    </source>
</evidence>
<dbReference type="AlphaFoldDB" id="A0A1H1I2M9"/>
<dbReference type="Proteomes" id="UP000217103">
    <property type="component" value="Unassembled WGS sequence"/>
</dbReference>
<dbReference type="GO" id="GO:0005886">
    <property type="term" value="C:plasma membrane"/>
    <property type="evidence" value="ECO:0007669"/>
    <property type="project" value="UniProtKB-SubCell"/>
</dbReference>
<feature type="transmembrane region" description="Helical" evidence="7">
    <location>
        <begin position="288"/>
        <end position="312"/>
    </location>
</feature>
<keyword evidence="2 7" id="KW-0813">Transport</keyword>
<evidence type="ECO:0000256" key="1">
    <source>
        <dbReference type="ARBA" id="ARBA00004651"/>
    </source>
</evidence>
<keyword evidence="6 7" id="KW-0472">Membrane</keyword>
<keyword evidence="11" id="KW-1185">Reference proteome</keyword>
<dbReference type="GO" id="GO:0055085">
    <property type="term" value="P:transmembrane transport"/>
    <property type="evidence" value="ECO:0007669"/>
    <property type="project" value="InterPro"/>
</dbReference>
<keyword evidence="4 7" id="KW-0812">Transmembrane</keyword>
<proteinExistence type="inferred from homology"/>
<feature type="region of interest" description="Disordered" evidence="8">
    <location>
        <begin position="1"/>
        <end position="24"/>
    </location>
</feature>
<sequence length="321" mass="35370">MKGASHMAVQAPATRPAAVRRAGRTPRRRGGYRLYLLPSAILFLLVIVVPFLMNVGTSFTRWSGVGTPRWIGLDNYVRLFGDAVFWASFRNNILLIVAMAIVPTIIGLIIAVALFDYIGKRFGARPASLLRAAYYLPQVLPVAVAGVVWGWMLHPSYGALNQILESVGLGALAQNWLGDPDLALATVMAVMVWFQIGYPIVIFMAGLQRVDPALYEAAEIDGASWWRRFWHITIPQIRQEIFVVLLTCTIAALKVFGPIFVLTGGGPGRATMVPSYFSYVNFFERADVGYGSAIATVLAIIIVVVTVFFLRFQDRSEGEAR</sequence>
<organism evidence="10 11">
    <name type="scientific">Thermostaphylospora chromogena</name>
    <dbReference type="NCBI Taxonomy" id="35622"/>
    <lineage>
        <taxon>Bacteria</taxon>
        <taxon>Bacillati</taxon>
        <taxon>Actinomycetota</taxon>
        <taxon>Actinomycetes</taxon>
        <taxon>Streptosporangiales</taxon>
        <taxon>Thermomonosporaceae</taxon>
        <taxon>Thermostaphylospora</taxon>
    </lineage>
</organism>
<dbReference type="SUPFAM" id="SSF161098">
    <property type="entry name" value="MetI-like"/>
    <property type="match status" value="1"/>
</dbReference>
<evidence type="ECO:0000259" key="9">
    <source>
        <dbReference type="PROSITE" id="PS50928"/>
    </source>
</evidence>
<keyword evidence="5 7" id="KW-1133">Transmembrane helix</keyword>
<dbReference type="EMBL" id="FNKK01000002">
    <property type="protein sequence ID" value="SDR31981.1"/>
    <property type="molecule type" value="Genomic_DNA"/>
</dbReference>